<accession>A0ABP5A9L4</accession>
<dbReference type="Proteomes" id="UP001500784">
    <property type="component" value="Unassembled WGS sequence"/>
</dbReference>
<feature type="transmembrane region" description="Helical" evidence="1">
    <location>
        <begin position="20"/>
        <end position="38"/>
    </location>
</feature>
<protein>
    <submittedName>
        <fullName evidence="2">Uncharacterized protein</fullName>
    </submittedName>
</protein>
<keyword evidence="1" id="KW-0472">Membrane</keyword>
<evidence type="ECO:0000256" key="1">
    <source>
        <dbReference type="SAM" id="Phobius"/>
    </source>
</evidence>
<comment type="caution">
    <text evidence="2">The sequence shown here is derived from an EMBL/GenBank/DDBJ whole genome shotgun (WGS) entry which is preliminary data.</text>
</comment>
<evidence type="ECO:0000313" key="2">
    <source>
        <dbReference type="EMBL" id="GAA1906506.1"/>
    </source>
</evidence>
<proteinExistence type="predicted"/>
<keyword evidence="1" id="KW-1133">Transmembrane helix</keyword>
<evidence type="ECO:0000313" key="3">
    <source>
        <dbReference type="Proteomes" id="UP001500784"/>
    </source>
</evidence>
<dbReference type="EMBL" id="BAAALV010000002">
    <property type="protein sequence ID" value="GAA1906506.1"/>
    <property type="molecule type" value="Genomic_DNA"/>
</dbReference>
<reference evidence="3" key="1">
    <citation type="journal article" date="2019" name="Int. J. Syst. Evol. Microbiol.">
        <title>The Global Catalogue of Microorganisms (GCM) 10K type strain sequencing project: providing services to taxonomists for standard genome sequencing and annotation.</title>
        <authorList>
            <consortium name="The Broad Institute Genomics Platform"/>
            <consortium name="The Broad Institute Genome Sequencing Center for Infectious Disease"/>
            <person name="Wu L."/>
            <person name="Ma J."/>
        </authorList>
    </citation>
    <scope>NUCLEOTIDE SEQUENCE [LARGE SCALE GENOMIC DNA]</scope>
    <source>
        <strain evidence="3">JCM 13316</strain>
    </source>
</reference>
<sequence length="84" mass="9402">MGVSTYFRDRTGRQTVFLPPNLPILAWAGLGTASAMALTPRYRDLLRRASQGAMMWWAAGETFRGRSPFRRTIGAATLVRTLTR</sequence>
<name>A0ABP5A9L4_9MICC</name>
<keyword evidence="3" id="KW-1185">Reference proteome</keyword>
<organism evidence="2 3">
    <name type="scientific">Arthrobacter gandavensis</name>
    <dbReference type="NCBI Taxonomy" id="169960"/>
    <lineage>
        <taxon>Bacteria</taxon>
        <taxon>Bacillati</taxon>
        <taxon>Actinomycetota</taxon>
        <taxon>Actinomycetes</taxon>
        <taxon>Micrococcales</taxon>
        <taxon>Micrococcaceae</taxon>
        <taxon>Arthrobacter</taxon>
    </lineage>
</organism>
<gene>
    <name evidence="2" type="ORF">GCM10009688_08090</name>
</gene>
<keyword evidence="1" id="KW-0812">Transmembrane</keyword>